<comment type="subcellular location">
    <subcellularLocation>
        <location evidence="1">Endomembrane system</location>
        <topology evidence="1">Multi-pass membrane protein</topology>
    </subcellularLocation>
</comment>
<dbReference type="RefSeq" id="WP_088885879.1">
    <property type="nucleotide sequence ID" value="NZ_CP014855.1"/>
</dbReference>
<feature type="transmembrane region" description="Helical" evidence="5">
    <location>
        <begin position="6"/>
        <end position="25"/>
    </location>
</feature>
<dbReference type="InterPro" id="IPR007318">
    <property type="entry name" value="Phopholipid_MeTrfase"/>
</dbReference>
<keyword evidence="7" id="KW-1185">Reference proteome</keyword>
<organism evidence="6 7">
    <name type="scientific">Thermococcus gorgonarius</name>
    <dbReference type="NCBI Taxonomy" id="71997"/>
    <lineage>
        <taxon>Archaea</taxon>
        <taxon>Methanobacteriati</taxon>
        <taxon>Methanobacteriota</taxon>
        <taxon>Thermococci</taxon>
        <taxon>Thermococcales</taxon>
        <taxon>Thermococcaceae</taxon>
        <taxon>Thermococcus</taxon>
    </lineage>
</organism>
<evidence type="ECO:0000256" key="3">
    <source>
        <dbReference type="ARBA" id="ARBA00022989"/>
    </source>
</evidence>
<feature type="transmembrane region" description="Helical" evidence="5">
    <location>
        <begin position="361"/>
        <end position="381"/>
    </location>
</feature>
<evidence type="ECO:0000256" key="2">
    <source>
        <dbReference type="ARBA" id="ARBA00022692"/>
    </source>
</evidence>
<feature type="transmembrane region" description="Helical" evidence="5">
    <location>
        <begin position="153"/>
        <end position="174"/>
    </location>
</feature>
<dbReference type="KEGG" id="tgg:A3K92_08670"/>
<feature type="transmembrane region" description="Helical" evidence="5">
    <location>
        <begin position="37"/>
        <end position="60"/>
    </location>
</feature>
<gene>
    <name evidence="6" type="ORF">A3K92_08670</name>
</gene>
<evidence type="ECO:0000256" key="4">
    <source>
        <dbReference type="ARBA" id="ARBA00023136"/>
    </source>
</evidence>
<dbReference type="EMBL" id="CP014855">
    <property type="protein sequence ID" value="ASJ01546.1"/>
    <property type="molecule type" value="Genomic_DNA"/>
</dbReference>
<name>A0A2Z2M780_THEGO</name>
<dbReference type="OrthoDB" id="148346at2157"/>
<evidence type="ECO:0000313" key="7">
    <source>
        <dbReference type="Proteomes" id="UP000250134"/>
    </source>
</evidence>
<keyword evidence="3 5" id="KW-1133">Transmembrane helix</keyword>
<evidence type="ECO:0000256" key="1">
    <source>
        <dbReference type="ARBA" id="ARBA00004127"/>
    </source>
</evidence>
<dbReference type="GeneID" id="33332622"/>
<dbReference type="Proteomes" id="UP000250134">
    <property type="component" value="Chromosome"/>
</dbReference>
<dbReference type="AlphaFoldDB" id="A0A2Z2M780"/>
<dbReference type="Pfam" id="PF04191">
    <property type="entry name" value="PEMT"/>
    <property type="match status" value="1"/>
</dbReference>
<feature type="transmembrane region" description="Helical" evidence="5">
    <location>
        <begin position="186"/>
        <end position="204"/>
    </location>
</feature>
<keyword evidence="2 5" id="KW-0812">Transmembrane</keyword>
<proteinExistence type="predicted"/>
<evidence type="ECO:0000313" key="6">
    <source>
        <dbReference type="EMBL" id="ASJ01546.1"/>
    </source>
</evidence>
<feature type="transmembrane region" description="Helical" evidence="5">
    <location>
        <begin position="331"/>
        <end position="349"/>
    </location>
</feature>
<dbReference type="GO" id="GO:0012505">
    <property type="term" value="C:endomembrane system"/>
    <property type="evidence" value="ECO:0007669"/>
    <property type="project" value="UniProtKB-SubCell"/>
</dbReference>
<sequence length="383" mass="43719">MEGSWRFRRLVFLVFSTIPVISALAHYPAITGTVGELMRFTGLAIMLISGGMAVYIHSLFPKKHDRPENFEKLLKDGPYRFVRHPFYSAFMFLGFGIALFFASVPGMVVSLLMVPLWGRLAEMEERELLEYWGEEYAKLIETRGRFLPRAESCPGRVLLVLSIFLLDYFTLYGLKALFVDSYTVEFFIRVAILLTMTLGFALLISKSLGVRAEFGFRRDEIWRSFLLASALSLPSPLLQLQAGSFHGFHVQTSVALIFLAYLLFAIYTFSVFVAFPIEVLAPCGRLWLIVPPLFLFVYDNYYFNAGKMPPLGDLILFVLLYPVVYKKTRNVAGIILAYLFIAEWDPWWAFGSSYGWDAFKLAGLIRVGISLLSIPLAVKFWRR</sequence>
<accession>A0A2Z2M780</accession>
<dbReference type="Gene3D" id="1.20.120.1630">
    <property type="match status" value="1"/>
</dbReference>
<feature type="transmembrane region" description="Helical" evidence="5">
    <location>
        <begin position="308"/>
        <end position="324"/>
    </location>
</feature>
<evidence type="ECO:0008006" key="8">
    <source>
        <dbReference type="Google" id="ProtNLM"/>
    </source>
</evidence>
<protein>
    <recommendedName>
        <fullName evidence="8">Isoprenylcysteine carboxylmethyltransferase family protein</fullName>
    </recommendedName>
</protein>
<evidence type="ECO:0000256" key="5">
    <source>
        <dbReference type="SAM" id="Phobius"/>
    </source>
</evidence>
<feature type="transmembrane region" description="Helical" evidence="5">
    <location>
        <begin position="286"/>
        <end position="302"/>
    </location>
</feature>
<feature type="transmembrane region" description="Helical" evidence="5">
    <location>
        <begin position="254"/>
        <end position="274"/>
    </location>
</feature>
<keyword evidence="4 5" id="KW-0472">Membrane</keyword>
<feature type="transmembrane region" description="Helical" evidence="5">
    <location>
        <begin position="86"/>
        <end position="114"/>
    </location>
</feature>
<reference evidence="6 7" key="1">
    <citation type="submission" date="2016-03" db="EMBL/GenBank/DDBJ databases">
        <title>Complete genome sequence of Thermococcus gorgonarius.</title>
        <authorList>
            <person name="Oger P.M."/>
        </authorList>
    </citation>
    <scope>NUCLEOTIDE SEQUENCE [LARGE SCALE GENOMIC DNA]</scope>
    <source>
        <strain evidence="6 7">W-12</strain>
    </source>
</reference>